<protein>
    <submittedName>
        <fullName evidence="1">Uncharacterized protein</fullName>
    </submittedName>
</protein>
<sequence length="78" mass="8946">MLTRWTSKRTETFLTVLGVQSASVSQDLGRYAALCVQYLEQQMAGVHSSDPEEENEEDMVCRDEEDEEMMDLSDQRPV</sequence>
<comment type="caution">
    <text evidence="1">The sequence shown here is derived from an EMBL/GenBank/DDBJ whole genome shotgun (WGS) entry which is preliminary data.</text>
</comment>
<gene>
    <name evidence="1" type="ORF">DPEC_G00317540</name>
</gene>
<name>A0ACC2FDB7_DALPE</name>
<proteinExistence type="predicted"/>
<dbReference type="EMBL" id="CM055757">
    <property type="protein sequence ID" value="KAJ7989250.1"/>
    <property type="molecule type" value="Genomic_DNA"/>
</dbReference>
<accession>A0ACC2FDB7</accession>
<reference evidence="1" key="1">
    <citation type="submission" date="2021-05" db="EMBL/GenBank/DDBJ databases">
        <authorList>
            <person name="Pan Q."/>
            <person name="Jouanno E."/>
            <person name="Zahm M."/>
            <person name="Klopp C."/>
            <person name="Cabau C."/>
            <person name="Louis A."/>
            <person name="Berthelot C."/>
            <person name="Parey E."/>
            <person name="Roest Crollius H."/>
            <person name="Montfort J."/>
            <person name="Robinson-Rechavi M."/>
            <person name="Bouchez O."/>
            <person name="Lampietro C."/>
            <person name="Lopez Roques C."/>
            <person name="Donnadieu C."/>
            <person name="Postlethwait J."/>
            <person name="Bobe J."/>
            <person name="Dillon D."/>
            <person name="Chandos A."/>
            <person name="von Hippel F."/>
            <person name="Guiguen Y."/>
        </authorList>
    </citation>
    <scope>NUCLEOTIDE SEQUENCE</scope>
    <source>
        <strain evidence="1">YG-Jan2019</strain>
    </source>
</reference>
<evidence type="ECO:0000313" key="2">
    <source>
        <dbReference type="Proteomes" id="UP001157502"/>
    </source>
</evidence>
<dbReference type="Proteomes" id="UP001157502">
    <property type="component" value="Chromosome 30"/>
</dbReference>
<organism evidence="1 2">
    <name type="scientific">Dallia pectoralis</name>
    <name type="common">Alaska blackfish</name>
    <dbReference type="NCBI Taxonomy" id="75939"/>
    <lineage>
        <taxon>Eukaryota</taxon>
        <taxon>Metazoa</taxon>
        <taxon>Chordata</taxon>
        <taxon>Craniata</taxon>
        <taxon>Vertebrata</taxon>
        <taxon>Euteleostomi</taxon>
        <taxon>Actinopterygii</taxon>
        <taxon>Neopterygii</taxon>
        <taxon>Teleostei</taxon>
        <taxon>Protacanthopterygii</taxon>
        <taxon>Esociformes</taxon>
        <taxon>Umbridae</taxon>
        <taxon>Dallia</taxon>
    </lineage>
</organism>
<keyword evidence="2" id="KW-1185">Reference proteome</keyword>
<evidence type="ECO:0000313" key="1">
    <source>
        <dbReference type="EMBL" id="KAJ7989250.1"/>
    </source>
</evidence>